<dbReference type="AlphaFoldDB" id="A0A0W0ZSI1"/>
<dbReference type="InterPro" id="IPR011009">
    <property type="entry name" value="Kinase-like_dom_sf"/>
</dbReference>
<keyword evidence="2" id="KW-0723">Serine/threonine-protein kinase</keyword>
<dbReference type="Proteomes" id="UP000054693">
    <property type="component" value="Unassembled WGS sequence"/>
</dbReference>
<feature type="region of interest" description="Disordered" evidence="1">
    <location>
        <begin position="604"/>
        <end position="632"/>
    </location>
</feature>
<protein>
    <submittedName>
        <fullName evidence="2">Serine/threonine protein kinase</fullName>
    </submittedName>
</protein>
<keyword evidence="2" id="KW-0808">Transferase</keyword>
<dbReference type="EMBL" id="LNZA01000001">
    <property type="protein sequence ID" value="KTD72159.1"/>
    <property type="molecule type" value="Genomic_DNA"/>
</dbReference>
<sequence length="632" mass="72390">MLNKISELWPKPKPPPKREMKTLAPFSPGALPSKDVERFTKEINDLIKDYNLEIDDAGKKNFLKQIQEKIKEFDYKYKQKHFADSPAYREAHAFLFKEIQYQYASLGVFSLVTSPRHSSPLAEIIANMSPEKADKLLDILVNNTSKGLTKEELEKKNYKKELANLYEESDKSPEAEAFRKFIKEHEISFLGGNNSKNFKITQLSDQSEFVLKIDYRFGMPRNVEAHLREKLSDKFIPIHAERQATCIDHATGDTITRGIHVTEYSGGGSVYDHRQQLTRVSDLIRYSGEIFEQMAGSMLDIQDAGCMFPDAKITNWLIDDIDQLQLSDTKTFIFTDKNGKYHLGLPGNEYGAFLDSNNYRPPEVNGLITDPSETILDADAVHAYILGVNLYIYATNSMGKGNNGAKFDFDFQLFNSEPHGPAFKELVVGLVNPDPAKRMPVREALDRLFMINNPEFKDVFTQLKTLNFGKDDKMMNQYIRDKQELINITYGKEARQKILEDLQNTVSALETGPVQQVRSEISKFRKEAADLFAVGKNAKAERIENAMSKLSIEERVHFFDSTKSKEVLKELASHRHWGKGGKVYLTENEIDTDKAATSFKDFKAKFQDQMKPRKPKEEEPTEREEHRKSIEI</sequence>
<proteinExistence type="predicted"/>
<feature type="region of interest" description="Disordered" evidence="1">
    <location>
        <begin position="1"/>
        <end position="28"/>
    </location>
</feature>
<accession>A0A0W0ZSI1</accession>
<dbReference type="PATRIC" id="fig|40335.7.peg.6"/>
<evidence type="ECO:0000313" key="3">
    <source>
        <dbReference type="Proteomes" id="UP000054693"/>
    </source>
</evidence>
<dbReference type="Gene3D" id="1.10.510.10">
    <property type="entry name" value="Transferase(Phosphotransferase) domain 1"/>
    <property type="match status" value="1"/>
</dbReference>
<gene>
    <name evidence="2" type="ORF">Ltuc_0006</name>
</gene>
<comment type="caution">
    <text evidence="2">The sequence shown here is derived from an EMBL/GenBank/DDBJ whole genome shotgun (WGS) entry which is preliminary data.</text>
</comment>
<dbReference type="OrthoDB" id="5650925at2"/>
<dbReference type="RefSeq" id="WP_058519328.1">
    <property type="nucleotide sequence ID" value="NZ_CAAAIP010000005.1"/>
</dbReference>
<dbReference type="SUPFAM" id="SSF56112">
    <property type="entry name" value="Protein kinase-like (PK-like)"/>
    <property type="match status" value="1"/>
</dbReference>
<evidence type="ECO:0000313" key="2">
    <source>
        <dbReference type="EMBL" id="KTD72159.1"/>
    </source>
</evidence>
<dbReference type="STRING" id="40335.Ltuc_0006"/>
<keyword evidence="3" id="KW-1185">Reference proteome</keyword>
<evidence type="ECO:0000256" key="1">
    <source>
        <dbReference type="SAM" id="MobiDB-lite"/>
    </source>
</evidence>
<dbReference type="GO" id="GO:0004674">
    <property type="term" value="F:protein serine/threonine kinase activity"/>
    <property type="evidence" value="ECO:0007669"/>
    <property type="project" value="UniProtKB-KW"/>
</dbReference>
<reference evidence="2 3" key="1">
    <citation type="submission" date="2015-11" db="EMBL/GenBank/DDBJ databases">
        <title>Genomic analysis of 38 Legionella species identifies large and diverse effector repertoires.</title>
        <authorList>
            <person name="Burstein D."/>
            <person name="Amaro F."/>
            <person name="Zusman T."/>
            <person name="Lifshitz Z."/>
            <person name="Cohen O."/>
            <person name="Gilbert J.A."/>
            <person name="Pupko T."/>
            <person name="Shuman H.A."/>
            <person name="Segal G."/>
        </authorList>
    </citation>
    <scope>NUCLEOTIDE SEQUENCE [LARGE SCALE GENOMIC DNA]</scope>
    <source>
        <strain evidence="2 3">ATCC 49180</strain>
    </source>
</reference>
<organism evidence="2 3">
    <name type="scientific">Legionella tucsonensis</name>
    <dbReference type="NCBI Taxonomy" id="40335"/>
    <lineage>
        <taxon>Bacteria</taxon>
        <taxon>Pseudomonadati</taxon>
        <taxon>Pseudomonadota</taxon>
        <taxon>Gammaproteobacteria</taxon>
        <taxon>Legionellales</taxon>
        <taxon>Legionellaceae</taxon>
        <taxon>Legionella</taxon>
    </lineage>
</organism>
<keyword evidence="2" id="KW-0418">Kinase</keyword>
<name>A0A0W0ZSI1_9GAMM</name>